<feature type="compositionally biased region" description="Polar residues" evidence="1">
    <location>
        <begin position="286"/>
        <end position="297"/>
    </location>
</feature>
<feature type="region of interest" description="Disordered" evidence="1">
    <location>
        <begin position="279"/>
        <end position="312"/>
    </location>
</feature>
<evidence type="ECO:0000313" key="2">
    <source>
        <dbReference type="EMBL" id="MCY1715201.1"/>
    </source>
</evidence>
<name>A0ABT4BWC4_9FIRM</name>
<protein>
    <submittedName>
        <fullName evidence="2">Uncharacterized protein</fullName>
    </submittedName>
</protein>
<feature type="compositionally biased region" description="Polar residues" evidence="1">
    <location>
        <begin position="145"/>
        <end position="189"/>
    </location>
</feature>
<dbReference type="InterPro" id="IPR036388">
    <property type="entry name" value="WH-like_DNA-bd_sf"/>
</dbReference>
<organism evidence="2 3">
    <name type="scientific">Caproiciproducens galactitolivorans</name>
    <dbReference type="NCBI Taxonomy" id="642589"/>
    <lineage>
        <taxon>Bacteria</taxon>
        <taxon>Bacillati</taxon>
        <taxon>Bacillota</taxon>
        <taxon>Clostridia</taxon>
        <taxon>Eubacteriales</taxon>
        <taxon>Acutalibacteraceae</taxon>
        <taxon>Caproiciproducens</taxon>
    </lineage>
</organism>
<gene>
    <name evidence="2" type="ORF">OUY18_13180</name>
</gene>
<reference evidence="2 3" key="1">
    <citation type="submission" date="2022-11" db="EMBL/GenBank/DDBJ databases">
        <authorList>
            <person name="Caiyu Z."/>
        </authorList>
    </citation>
    <scope>NUCLEOTIDE SEQUENCE [LARGE SCALE GENOMIC DNA]</scope>
    <source>
        <strain evidence="2 3">YR-4</strain>
    </source>
</reference>
<feature type="compositionally biased region" description="Basic and acidic residues" evidence="1">
    <location>
        <begin position="299"/>
        <end position="312"/>
    </location>
</feature>
<evidence type="ECO:0000256" key="1">
    <source>
        <dbReference type="SAM" id="MobiDB-lite"/>
    </source>
</evidence>
<evidence type="ECO:0000313" key="3">
    <source>
        <dbReference type="Proteomes" id="UP001082703"/>
    </source>
</evidence>
<dbReference type="Proteomes" id="UP001082703">
    <property type="component" value="Unassembled WGS sequence"/>
</dbReference>
<keyword evidence="3" id="KW-1185">Reference proteome</keyword>
<comment type="caution">
    <text evidence="2">The sequence shown here is derived from an EMBL/GenBank/DDBJ whole genome shotgun (WGS) entry which is preliminary data.</text>
</comment>
<dbReference type="Gene3D" id="1.10.10.10">
    <property type="entry name" value="Winged helix-like DNA-binding domain superfamily/Winged helix DNA-binding domain"/>
    <property type="match status" value="1"/>
</dbReference>
<accession>A0ABT4BWC4</accession>
<dbReference type="RefSeq" id="WP_268059238.1">
    <property type="nucleotide sequence ID" value="NZ_JAPOHA010000018.1"/>
</dbReference>
<sequence>MLEFGYVRLYRSLLNWEWYTDSNTKDVFIHLILTANYEPKKWKGKVIQRGQRVYSSQKLADELHMSRQEVRTAIDHLVKTGEVTNQTTPKYSIITVKNYELYQQLTNTSTNSQPTEPNGDETPMNAGLEDDIFQKQHNKNDENSTNKIANNQPNANPYESSENCCQDTCNQPSNQPTANQLSTNSQPQCNKAKESKKAINKKNIYIDAFTSYAAGDSDLLNVLEDFAEMRKAKKKPISTIRTVNMLLKKLDELADDNQTKIKILEKSIFHNWDSVFPLKGDENNGRDSNGTANNGSRSAGDKKETPKYGHVV</sequence>
<dbReference type="EMBL" id="JAPOHA010000018">
    <property type="protein sequence ID" value="MCY1715201.1"/>
    <property type="molecule type" value="Genomic_DNA"/>
</dbReference>
<proteinExistence type="predicted"/>
<feature type="region of interest" description="Disordered" evidence="1">
    <location>
        <begin position="139"/>
        <end position="189"/>
    </location>
</feature>